<keyword evidence="1" id="KW-0812">Transmembrane</keyword>
<feature type="transmembrane region" description="Helical" evidence="1">
    <location>
        <begin position="638"/>
        <end position="656"/>
    </location>
</feature>
<dbReference type="InterPro" id="IPR019286">
    <property type="entry name" value="DUF2339_TM"/>
</dbReference>
<feature type="transmembrane region" description="Helical" evidence="1">
    <location>
        <begin position="76"/>
        <end position="97"/>
    </location>
</feature>
<feature type="transmembrane region" description="Helical" evidence="1">
    <location>
        <begin position="543"/>
        <end position="564"/>
    </location>
</feature>
<dbReference type="RefSeq" id="WP_342539523.1">
    <property type="nucleotide sequence ID" value="NZ_JBEPME010000003.1"/>
</dbReference>
<feature type="transmembrane region" description="Helical" evidence="1">
    <location>
        <begin position="517"/>
        <end position="537"/>
    </location>
</feature>
<sequence length="689" mass="77880">MDEELKVILQRVSDLEGEVSTLKRQLAEMKTPPSPVPEKVEKVHLASIMARLPEQPVREEVPIQQKIRKEFDLEKALSNWLPRIFMFILLLGVLWGLKVGMDNGFITNPVRVGMGYTGTILLYFLGMHYYNGGKKGFGLTLLGGFIGLGILTTFAAHLLYGYLNFTIAFVIGVAYIIAGLLLSRKTKSETLTIFSGIAGFLLPFLLEGEGATSIQFCAYILLLFLSLFYVSLSQKYKYTFYVMFSLFHLTLFVYALLESAFAEESILVATVLIQHGVILLFYLKGRISRDVFSEALLYSNFVLTIGWIKLLDHMQEVTVYGLLALLYSLLAVYSFWKKESALRGILSAVAVFAVTVFILSFDMDDTRVVLILLLVNGAIGIWVGLRFNTLRTIVTGSVIYLFTVPAVLTTMQINVFWSMENAVWLVFIGSFSWIFYTLYRFTPSRLLGKTKSIDKSLIVGQLLVLVYIFKLTKLGLANTYVSFDTANHVHAFVLLVVLSAMYFFHKWSKGLYLTHGAVILFLIAGMIVLLTGLGSYYKHGEFLFNFFVQLAFVAAFTAVVWAIVKDRFYLSSKELKWETPQLAIVLQIIYFIVLNKWYFAFTTAYEWDLEYVLFAHTFLLFAFAFVSISIGGKMNWKYVKIIGAVLIIICVLKLFIVDLSSISILVRAILFTIVGVVGLVYSRTLLKAD</sequence>
<protein>
    <submittedName>
        <fullName evidence="2">Membrane protein</fullName>
    </submittedName>
</protein>
<dbReference type="Pfam" id="PF10101">
    <property type="entry name" value="DUF2339"/>
    <property type="match status" value="1"/>
</dbReference>
<dbReference type="PANTHER" id="PTHR38434">
    <property type="entry name" value="BLL2549 PROTEIN"/>
    <property type="match status" value="1"/>
</dbReference>
<accession>A0ABV2K8C8</accession>
<feature type="transmembrane region" description="Helical" evidence="1">
    <location>
        <begin position="212"/>
        <end position="232"/>
    </location>
</feature>
<dbReference type="Proteomes" id="UP001549104">
    <property type="component" value="Unassembled WGS sequence"/>
</dbReference>
<organism evidence="2 3">
    <name type="scientific">Sporosarcina psychrophila</name>
    <name type="common">Bacillus psychrophilus</name>
    <dbReference type="NCBI Taxonomy" id="1476"/>
    <lineage>
        <taxon>Bacteria</taxon>
        <taxon>Bacillati</taxon>
        <taxon>Bacillota</taxon>
        <taxon>Bacilli</taxon>
        <taxon>Bacillales</taxon>
        <taxon>Caryophanaceae</taxon>
        <taxon>Sporosarcina</taxon>
    </lineage>
</organism>
<evidence type="ECO:0000256" key="1">
    <source>
        <dbReference type="SAM" id="Phobius"/>
    </source>
</evidence>
<feature type="transmembrane region" description="Helical" evidence="1">
    <location>
        <begin position="239"/>
        <end position="260"/>
    </location>
</feature>
<feature type="transmembrane region" description="Helical" evidence="1">
    <location>
        <begin position="317"/>
        <end position="336"/>
    </location>
</feature>
<feature type="transmembrane region" description="Helical" evidence="1">
    <location>
        <begin position="109"/>
        <end position="130"/>
    </location>
</feature>
<feature type="transmembrane region" description="Helical" evidence="1">
    <location>
        <begin position="611"/>
        <end position="631"/>
    </location>
</feature>
<feature type="transmembrane region" description="Helical" evidence="1">
    <location>
        <begin position="453"/>
        <end position="469"/>
    </location>
</feature>
<keyword evidence="1" id="KW-0472">Membrane</keyword>
<feature type="transmembrane region" description="Helical" evidence="1">
    <location>
        <begin position="662"/>
        <end position="681"/>
    </location>
</feature>
<feature type="transmembrane region" description="Helical" evidence="1">
    <location>
        <begin position="190"/>
        <end position="206"/>
    </location>
</feature>
<feature type="transmembrane region" description="Helical" evidence="1">
    <location>
        <begin position="489"/>
        <end position="505"/>
    </location>
</feature>
<evidence type="ECO:0000313" key="2">
    <source>
        <dbReference type="EMBL" id="MET3657330.1"/>
    </source>
</evidence>
<gene>
    <name evidence="2" type="ORF">ABIC55_002417</name>
</gene>
<evidence type="ECO:0000313" key="3">
    <source>
        <dbReference type="Proteomes" id="UP001549104"/>
    </source>
</evidence>
<keyword evidence="1" id="KW-1133">Transmembrane helix</keyword>
<feature type="transmembrane region" description="Helical" evidence="1">
    <location>
        <begin position="343"/>
        <end position="361"/>
    </location>
</feature>
<feature type="transmembrane region" description="Helical" evidence="1">
    <location>
        <begin position="397"/>
        <end position="417"/>
    </location>
</feature>
<proteinExistence type="predicted"/>
<feature type="transmembrane region" description="Helical" evidence="1">
    <location>
        <begin position="584"/>
        <end position="605"/>
    </location>
</feature>
<dbReference type="PANTHER" id="PTHR38434:SF1">
    <property type="entry name" value="BLL2549 PROTEIN"/>
    <property type="match status" value="1"/>
</dbReference>
<reference evidence="2 3" key="1">
    <citation type="submission" date="2024-06" db="EMBL/GenBank/DDBJ databases">
        <title>Sorghum-associated microbial communities from plants grown in Nebraska, USA.</title>
        <authorList>
            <person name="Schachtman D."/>
        </authorList>
    </citation>
    <scope>NUCLEOTIDE SEQUENCE [LARGE SCALE GENOMIC DNA]</scope>
    <source>
        <strain evidence="2 3">1288</strain>
    </source>
</reference>
<feature type="transmembrane region" description="Helical" evidence="1">
    <location>
        <begin position="266"/>
        <end position="283"/>
    </location>
</feature>
<feature type="transmembrane region" description="Helical" evidence="1">
    <location>
        <begin position="137"/>
        <end position="156"/>
    </location>
</feature>
<keyword evidence="3" id="KW-1185">Reference proteome</keyword>
<feature type="transmembrane region" description="Helical" evidence="1">
    <location>
        <begin position="423"/>
        <end position="441"/>
    </location>
</feature>
<feature type="transmembrane region" description="Helical" evidence="1">
    <location>
        <begin position="367"/>
        <end position="385"/>
    </location>
</feature>
<feature type="transmembrane region" description="Helical" evidence="1">
    <location>
        <begin position="162"/>
        <end position="183"/>
    </location>
</feature>
<dbReference type="EMBL" id="JBEPME010000003">
    <property type="protein sequence ID" value="MET3657330.1"/>
    <property type="molecule type" value="Genomic_DNA"/>
</dbReference>
<name>A0ABV2K8C8_SPOPS</name>
<comment type="caution">
    <text evidence="2">The sequence shown here is derived from an EMBL/GenBank/DDBJ whole genome shotgun (WGS) entry which is preliminary data.</text>
</comment>